<comment type="similarity">
    <text evidence="2">Belongs to the HpcH/HpaI aldolase family.</text>
</comment>
<proteinExistence type="inferred from homology"/>
<protein>
    <submittedName>
        <fullName evidence="6">CoA ester lyase</fullName>
    </submittedName>
</protein>
<evidence type="ECO:0000256" key="2">
    <source>
        <dbReference type="ARBA" id="ARBA00005568"/>
    </source>
</evidence>
<dbReference type="GO" id="GO:0016829">
    <property type="term" value="F:lyase activity"/>
    <property type="evidence" value="ECO:0007669"/>
    <property type="project" value="UniProtKB-KW"/>
</dbReference>
<dbReference type="InterPro" id="IPR040442">
    <property type="entry name" value="Pyrv_kinase-like_dom_sf"/>
</dbReference>
<evidence type="ECO:0000256" key="3">
    <source>
        <dbReference type="ARBA" id="ARBA00022723"/>
    </source>
</evidence>
<sequence length="265" mass="27848">MSAATPARIVKALDSDADTVCVDLEDSVPAEAKAVARTDALKAMGSSPRLSLRTNPIGTAEGLRDLLALTDHSDRPSLLLLPKVESASEIRIVAGILPGVDLVPLIETPAGLRETARIAAEPAVAAMMFGGGDMSAELGVELAWEPLAAARGAFILGCAEAAKPAIDVPFLGLADIEGLADETRRAKAFGFQAKAAIHPSQIDVINDVMRASDEEVEAARDAITAFEAGGGAAIRFRGRMLEAPVMHRLRRIVAQSDHRRSMKNA</sequence>
<organism evidence="6 7">
    <name type="scientific">Sphingomonas rustica</name>
    <dbReference type="NCBI Taxonomy" id="3103142"/>
    <lineage>
        <taxon>Bacteria</taxon>
        <taxon>Pseudomonadati</taxon>
        <taxon>Pseudomonadota</taxon>
        <taxon>Alphaproteobacteria</taxon>
        <taxon>Sphingomonadales</taxon>
        <taxon>Sphingomonadaceae</taxon>
        <taxon>Sphingomonas</taxon>
    </lineage>
</organism>
<dbReference type="InterPro" id="IPR005000">
    <property type="entry name" value="Aldolase/citrate-lyase_domain"/>
</dbReference>
<dbReference type="Proteomes" id="UP001427805">
    <property type="component" value="Unassembled WGS sequence"/>
</dbReference>
<name>A0ABV0B4N7_9SPHN</name>
<dbReference type="Pfam" id="PF03328">
    <property type="entry name" value="HpcH_HpaI"/>
    <property type="match status" value="1"/>
</dbReference>
<dbReference type="PIRSF" id="PIRSF015582">
    <property type="entry name" value="Cit_lyase_B"/>
    <property type="match status" value="1"/>
</dbReference>
<evidence type="ECO:0000256" key="1">
    <source>
        <dbReference type="ARBA" id="ARBA00001946"/>
    </source>
</evidence>
<evidence type="ECO:0000313" key="7">
    <source>
        <dbReference type="Proteomes" id="UP001427805"/>
    </source>
</evidence>
<feature type="domain" description="HpcH/HpaI aldolase/citrate lyase" evidence="5">
    <location>
        <begin position="3"/>
        <end position="199"/>
    </location>
</feature>
<comment type="cofactor">
    <cofactor evidence="1">
        <name>Mg(2+)</name>
        <dbReference type="ChEBI" id="CHEBI:18420"/>
    </cofactor>
</comment>
<keyword evidence="7" id="KW-1185">Reference proteome</keyword>
<accession>A0ABV0B4N7</accession>
<keyword evidence="4" id="KW-0460">Magnesium</keyword>
<evidence type="ECO:0000313" key="6">
    <source>
        <dbReference type="EMBL" id="MEN3746582.1"/>
    </source>
</evidence>
<comment type="caution">
    <text evidence="6">The sequence shown here is derived from an EMBL/GenBank/DDBJ whole genome shotgun (WGS) entry which is preliminary data.</text>
</comment>
<evidence type="ECO:0000256" key="4">
    <source>
        <dbReference type="ARBA" id="ARBA00022842"/>
    </source>
</evidence>
<dbReference type="EMBL" id="JBDIZK010000002">
    <property type="protein sequence ID" value="MEN3746582.1"/>
    <property type="molecule type" value="Genomic_DNA"/>
</dbReference>
<keyword evidence="3" id="KW-0479">Metal-binding</keyword>
<evidence type="ECO:0000259" key="5">
    <source>
        <dbReference type="Pfam" id="PF03328"/>
    </source>
</evidence>
<dbReference type="InterPro" id="IPR015813">
    <property type="entry name" value="Pyrv/PenolPyrv_kinase-like_dom"/>
</dbReference>
<dbReference type="PANTHER" id="PTHR32308:SF0">
    <property type="entry name" value="HPCH_HPAI ALDOLASE_CITRATE LYASE DOMAIN-CONTAINING PROTEIN"/>
    <property type="match status" value="1"/>
</dbReference>
<dbReference type="InterPro" id="IPR011206">
    <property type="entry name" value="Citrate_lyase_beta/mcl1/mcl2"/>
</dbReference>
<dbReference type="Gene3D" id="3.20.20.60">
    <property type="entry name" value="Phosphoenolpyruvate-binding domains"/>
    <property type="match status" value="1"/>
</dbReference>
<reference evidence="6 7" key="1">
    <citation type="submission" date="2024-05" db="EMBL/GenBank/DDBJ databases">
        <title>Sphingomonas sp. HF-S3 16S ribosomal RNA gene Genome sequencing and assembly.</title>
        <authorList>
            <person name="Lee H."/>
        </authorList>
    </citation>
    <scope>NUCLEOTIDE SEQUENCE [LARGE SCALE GENOMIC DNA]</scope>
    <source>
        <strain evidence="6 7">HF-S3</strain>
    </source>
</reference>
<dbReference type="PANTHER" id="PTHR32308">
    <property type="entry name" value="LYASE BETA SUBUNIT, PUTATIVE (AFU_ORTHOLOGUE AFUA_4G13030)-RELATED"/>
    <property type="match status" value="1"/>
</dbReference>
<dbReference type="SUPFAM" id="SSF51621">
    <property type="entry name" value="Phosphoenolpyruvate/pyruvate domain"/>
    <property type="match status" value="1"/>
</dbReference>
<keyword evidence="6" id="KW-0456">Lyase</keyword>
<gene>
    <name evidence="6" type="ORF">TPR58_05340</name>
</gene>